<dbReference type="AlphaFoldDB" id="A0A154PKW7"/>
<sequence>MFDERGMLKKTRLNEHKSNSTPDPVDATYFRMLFGPRVINLRREDRMADGICHARVEKKQEILKEKNNVAYQGTALANLGSQAVYDPSSPNSLNPNVNRYPVQKETVFRQTGMSIVPHGNQEARFIVE</sequence>
<accession>A0A154PKW7</accession>
<protein>
    <submittedName>
        <fullName evidence="2">Uncharacterized protein</fullName>
    </submittedName>
</protein>
<feature type="compositionally biased region" description="Basic and acidic residues" evidence="1">
    <location>
        <begin position="1"/>
        <end position="18"/>
    </location>
</feature>
<dbReference type="EMBL" id="KQ434948">
    <property type="protein sequence ID" value="KZC12492.1"/>
    <property type="molecule type" value="Genomic_DNA"/>
</dbReference>
<organism evidence="2 3">
    <name type="scientific">Dufourea novaeangliae</name>
    <name type="common">Sweat bee</name>
    <dbReference type="NCBI Taxonomy" id="178035"/>
    <lineage>
        <taxon>Eukaryota</taxon>
        <taxon>Metazoa</taxon>
        <taxon>Ecdysozoa</taxon>
        <taxon>Arthropoda</taxon>
        <taxon>Hexapoda</taxon>
        <taxon>Insecta</taxon>
        <taxon>Pterygota</taxon>
        <taxon>Neoptera</taxon>
        <taxon>Endopterygota</taxon>
        <taxon>Hymenoptera</taxon>
        <taxon>Apocrita</taxon>
        <taxon>Aculeata</taxon>
        <taxon>Apoidea</taxon>
        <taxon>Anthophila</taxon>
        <taxon>Halictidae</taxon>
        <taxon>Rophitinae</taxon>
        <taxon>Dufourea</taxon>
    </lineage>
</organism>
<reference evidence="2 3" key="1">
    <citation type="submission" date="2015-07" db="EMBL/GenBank/DDBJ databases">
        <title>The genome of Dufourea novaeangliae.</title>
        <authorList>
            <person name="Pan H."/>
            <person name="Kapheim K."/>
        </authorList>
    </citation>
    <scope>NUCLEOTIDE SEQUENCE [LARGE SCALE GENOMIC DNA]</scope>
    <source>
        <strain evidence="2">0120121106</strain>
        <tissue evidence="2">Whole body</tissue>
    </source>
</reference>
<evidence type="ECO:0000313" key="2">
    <source>
        <dbReference type="EMBL" id="KZC12492.1"/>
    </source>
</evidence>
<feature type="region of interest" description="Disordered" evidence="1">
    <location>
        <begin position="1"/>
        <end position="22"/>
    </location>
</feature>
<keyword evidence="3" id="KW-1185">Reference proteome</keyword>
<evidence type="ECO:0000256" key="1">
    <source>
        <dbReference type="SAM" id="MobiDB-lite"/>
    </source>
</evidence>
<proteinExistence type="predicted"/>
<evidence type="ECO:0000313" key="3">
    <source>
        <dbReference type="Proteomes" id="UP000076502"/>
    </source>
</evidence>
<dbReference type="Proteomes" id="UP000076502">
    <property type="component" value="Unassembled WGS sequence"/>
</dbReference>
<name>A0A154PKW7_DUFNO</name>
<gene>
    <name evidence="2" type="ORF">WN55_04030</name>
</gene>